<evidence type="ECO:0000256" key="1">
    <source>
        <dbReference type="ARBA" id="ARBA00004651"/>
    </source>
</evidence>
<dbReference type="GO" id="GO:0005886">
    <property type="term" value="C:plasma membrane"/>
    <property type="evidence" value="ECO:0007669"/>
    <property type="project" value="UniProtKB-SubCell"/>
</dbReference>
<keyword evidence="3" id="KW-0328">Glycosyltransferase</keyword>
<feature type="transmembrane region" description="Helical" evidence="8">
    <location>
        <begin position="442"/>
        <end position="462"/>
    </location>
</feature>
<feature type="transmembrane region" description="Helical" evidence="8">
    <location>
        <begin position="36"/>
        <end position="55"/>
    </location>
</feature>
<keyword evidence="4 9" id="KW-0808">Transferase</keyword>
<feature type="transmembrane region" description="Helical" evidence="8">
    <location>
        <begin position="173"/>
        <end position="191"/>
    </location>
</feature>
<dbReference type="InterPro" id="IPR050297">
    <property type="entry name" value="LipidA_mod_glycosyltrf_83"/>
</dbReference>
<keyword evidence="2" id="KW-1003">Cell membrane</keyword>
<evidence type="ECO:0000256" key="3">
    <source>
        <dbReference type="ARBA" id="ARBA00022676"/>
    </source>
</evidence>
<feature type="transmembrane region" description="Helical" evidence="8">
    <location>
        <begin position="123"/>
        <end position="143"/>
    </location>
</feature>
<keyword evidence="7 8" id="KW-0472">Membrane</keyword>
<evidence type="ECO:0000256" key="4">
    <source>
        <dbReference type="ARBA" id="ARBA00022679"/>
    </source>
</evidence>
<evidence type="ECO:0000313" key="10">
    <source>
        <dbReference type="Proteomes" id="UP000305131"/>
    </source>
</evidence>
<evidence type="ECO:0000313" key="9">
    <source>
        <dbReference type="EMBL" id="TLX43482.1"/>
    </source>
</evidence>
<dbReference type="Proteomes" id="UP000305131">
    <property type="component" value="Unassembled WGS sequence"/>
</dbReference>
<dbReference type="PANTHER" id="PTHR33908:SF3">
    <property type="entry name" value="UNDECAPRENYL PHOSPHATE-ALPHA-4-AMINO-4-DEOXY-L-ARABINOSE ARABINOSYL TRANSFERASE"/>
    <property type="match status" value="1"/>
</dbReference>
<dbReference type="GeneID" id="95772809"/>
<dbReference type="GO" id="GO:0010041">
    <property type="term" value="P:response to iron(III) ion"/>
    <property type="evidence" value="ECO:0007669"/>
    <property type="project" value="TreeGrafter"/>
</dbReference>
<feature type="transmembrane region" description="Helical" evidence="8">
    <location>
        <begin position="384"/>
        <end position="409"/>
    </location>
</feature>
<feature type="transmembrane region" description="Helical" evidence="8">
    <location>
        <begin position="248"/>
        <end position="269"/>
    </location>
</feature>
<dbReference type="PANTHER" id="PTHR33908">
    <property type="entry name" value="MANNOSYLTRANSFERASE YKCB-RELATED"/>
    <property type="match status" value="1"/>
</dbReference>
<evidence type="ECO:0000256" key="8">
    <source>
        <dbReference type="SAM" id="Phobius"/>
    </source>
</evidence>
<evidence type="ECO:0000256" key="2">
    <source>
        <dbReference type="ARBA" id="ARBA00022475"/>
    </source>
</evidence>
<dbReference type="EMBL" id="VAUP01000015">
    <property type="protein sequence ID" value="TLX43482.1"/>
    <property type="molecule type" value="Genomic_DNA"/>
</dbReference>
<protein>
    <submittedName>
        <fullName evidence="9">Glycosyltransferase family 39 protein</fullName>
    </submittedName>
</protein>
<dbReference type="GO" id="GO:0009103">
    <property type="term" value="P:lipopolysaccharide biosynthetic process"/>
    <property type="evidence" value="ECO:0007669"/>
    <property type="project" value="TreeGrafter"/>
</dbReference>
<comment type="caution">
    <text evidence="9">The sequence shown here is derived from an EMBL/GenBank/DDBJ whole genome shotgun (WGS) entry which is preliminary data.</text>
</comment>
<dbReference type="AlphaFoldDB" id="A0A6C1KGT5"/>
<evidence type="ECO:0000256" key="7">
    <source>
        <dbReference type="ARBA" id="ARBA00023136"/>
    </source>
</evidence>
<evidence type="ECO:0000256" key="6">
    <source>
        <dbReference type="ARBA" id="ARBA00022989"/>
    </source>
</evidence>
<accession>A0A6C1KGT5</accession>
<comment type="subcellular location">
    <subcellularLocation>
        <location evidence="1">Cell membrane</location>
        <topology evidence="1">Multi-pass membrane protein</topology>
    </subcellularLocation>
</comment>
<organism evidence="9 10">
    <name type="scientific">Xanthobacter autotrophicus</name>
    <dbReference type="NCBI Taxonomy" id="280"/>
    <lineage>
        <taxon>Bacteria</taxon>
        <taxon>Pseudomonadati</taxon>
        <taxon>Pseudomonadota</taxon>
        <taxon>Alphaproteobacteria</taxon>
        <taxon>Hyphomicrobiales</taxon>
        <taxon>Xanthobacteraceae</taxon>
        <taxon>Xanthobacter</taxon>
    </lineage>
</organism>
<name>A0A6C1KGT5_XANAU</name>
<feature type="transmembrane region" description="Helical" evidence="8">
    <location>
        <begin position="203"/>
        <end position="236"/>
    </location>
</feature>
<feature type="transmembrane region" description="Helical" evidence="8">
    <location>
        <begin position="415"/>
        <end position="435"/>
    </location>
</feature>
<proteinExistence type="predicted"/>
<gene>
    <name evidence="9" type="ORF">FBQ73_04965</name>
</gene>
<dbReference type="OrthoDB" id="9810951at2"/>
<keyword evidence="6 8" id="KW-1133">Transmembrane helix</keyword>
<feature type="transmembrane region" description="Helical" evidence="8">
    <location>
        <begin position="301"/>
        <end position="320"/>
    </location>
</feature>
<sequence length="577" mass="62541">MAISEPASNTRRAFDLDLPRRLVRLLDGACASHGRASLLLVAVALLAFLPGFFQLSPIDRDEARFAQATKQMLESGNYVDIRFHTQARHKKPVGIYWLQAATVKAGEAVIGPSALYSIWLYRLPSLFAAIGAVLLTYWTALAFVTRRGALLAGLMMAGCVLLGVEARLAKTDAVLLFTIIASFGALARAYMCPAAERAGDLKLAAIFWTGLAAGILIKGPMAPLFVGLPIVALAIVERSGGFLKPLKPLLGLAWCLLLVLPWFVAIYFITNGAFYQHAVGVDMLGKVAEGAEGHWGPPGTYFLAAWGTFWPSVVLVAMAAPFAWRARREEKVRFLLCWLVPTWLVFEIAVTKLPHYVLPLYPALAILTALAMERGAMAKAGSRLAGLVWIWPVLAIVLSLGLGAAYLWFGSGFGLAAWPLLLLAIVLLWSAARAFPRVGVEGAFLTALVGTIVLFLAVYQVMLPQMRALWISERLAQVARDEGCPAEKIASFPYQEPSLVFLVGTKINYILPDAAAVLLKQGGCALAFIDTRFHTYFETKASEIGLKYHAVATLSGFTYNGGRQVAITVYRSDEAAP</sequence>
<dbReference type="RefSeq" id="WP_138398404.1">
    <property type="nucleotide sequence ID" value="NZ_JBAFVI010000001.1"/>
</dbReference>
<keyword evidence="5 8" id="KW-0812">Transmembrane</keyword>
<evidence type="ECO:0000256" key="5">
    <source>
        <dbReference type="ARBA" id="ARBA00022692"/>
    </source>
</evidence>
<dbReference type="GO" id="GO:0016763">
    <property type="term" value="F:pentosyltransferase activity"/>
    <property type="evidence" value="ECO:0007669"/>
    <property type="project" value="TreeGrafter"/>
</dbReference>
<feature type="transmembrane region" description="Helical" evidence="8">
    <location>
        <begin position="149"/>
        <end position="166"/>
    </location>
</feature>
<reference evidence="9 10" key="1">
    <citation type="submission" date="2019-05" db="EMBL/GenBank/DDBJ databases">
        <authorList>
            <person name="Zhou X."/>
        </authorList>
    </citation>
    <scope>NUCLEOTIDE SEQUENCE [LARGE SCALE GENOMIC DNA]</scope>
    <source>
        <strain evidence="9 10">DSM 432</strain>
    </source>
</reference>